<dbReference type="CDD" id="cd05930">
    <property type="entry name" value="A_NRPS"/>
    <property type="match status" value="1"/>
</dbReference>
<dbReference type="SUPFAM" id="SSF56801">
    <property type="entry name" value="Acetyl-CoA synthetase-like"/>
    <property type="match status" value="1"/>
</dbReference>
<evidence type="ECO:0000313" key="4">
    <source>
        <dbReference type="Proteomes" id="UP001058003"/>
    </source>
</evidence>
<dbReference type="GO" id="GO:0043041">
    <property type="term" value="P:amino acid activation for nonribosomal peptide biosynthetic process"/>
    <property type="evidence" value="ECO:0007669"/>
    <property type="project" value="TreeGrafter"/>
</dbReference>
<sequence>MTAQAQRAAAPATAGYQRAVSATDWWFVAHPRRIPPVIQTVVEGAGTVDVAALTAAVAAAGAANPGTRLHRQGQWWVDSGRPPRVRVIEGGTGPVTALAALHDPLPGADGAWCEVLWCPGDRPALVFRASHAVMDGRGKSMWIADVFRALRGEPLTGATGTITDGDVFDRLGITNAESKPDVWFPSPLGRPGRGRHRTVWARRTVEGHHPALTAKVATALRDAYGLDTARFAIAFDLRRHAPQTRTTGNLLQTELFDVAAGEPWQALHERLLTAMAQGREVTWRLDPNLLKMPVPALRTLIRCMEAGRRDRHASASVLSHLGRADLAEHSTATFEARTTYLLPLLAAVSAPEVNTVECGGRTELTLTWRDGPGVTARMEAALDAVAEALAPPPPVAVPAGPGPAPQWTVVHRFREVAAARPDAVALRWPGGSMTFAELDARSDAVAARLAALGAGRGSVVGLLADRSSWMIAGLWGVLKAGAAYLPLDAGHPDARIGALLGAAGADVCLVRAGQQARTPARCTTVVLDELPAEAAGPVTAQPSGGDLAYVIYTSGSTGAPKGVEIEHRALANYADWAGRAFAVDEDTRFALFTSPAFDLPNTALFLSTLAGATLVLVPDEPSHVTLRHLLEGSGANALKLTPSHLDLIGRLDVAPAGFRLLVVGGEPLRPAVAARARAQFGPGTRLFNHYGPTEATIGCVVHAHRAGRYDTATVPIGRPAANCTVHVLDADRRRVADGEVGELHIGGAQLARGYRGRPDLTGERFVRLADGSRVYRTGDLGRVLPSGEIECLGRADDQVKIAGYRVEPAEVAAALEAHPEVRRAVVVARPAPTGRGKVLCGYVAADPGTDLERVRAFLAGSLPRYLLPAALHRVDAFPQTPNGKIDLTALPDPFDGTVPAPEQAPEPERTDEIRDAVAKVWTRVLDTDPGRLDGGADFHQLGGDSVLLLAMLAGVCDEVVGPGGEAVFMAQLGRIIRRPTLDGVSAVARETLRTTTDGGRHEAAR</sequence>
<dbReference type="NCBIfam" id="TIGR01733">
    <property type="entry name" value="AA-adenyl-dom"/>
    <property type="match status" value="1"/>
</dbReference>
<accession>A0A9Q9ME49</accession>
<evidence type="ECO:0000259" key="2">
    <source>
        <dbReference type="Pfam" id="PF13193"/>
    </source>
</evidence>
<dbReference type="RefSeq" id="WP_052388235.1">
    <property type="nucleotide sequence ID" value="NZ_CP073767.1"/>
</dbReference>
<feature type="domain" description="AMP-dependent synthetase/ligase" evidence="1">
    <location>
        <begin position="413"/>
        <end position="754"/>
    </location>
</feature>
<dbReference type="Pfam" id="PF13193">
    <property type="entry name" value="AMP-binding_C"/>
    <property type="match status" value="1"/>
</dbReference>
<dbReference type="InterPro" id="IPR025110">
    <property type="entry name" value="AMP-bd_C"/>
</dbReference>
<gene>
    <name evidence="3" type="ORF">Daura_30050</name>
</gene>
<evidence type="ECO:0000313" key="3">
    <source>
        <dbReference type="EMBL" id="UWZ51010.1"/>
    </source>
</evidence>
<dbReference type="PANTHER" id="PTHR45527:SF1">
    <property type="entry name" value="FATTY ACID SYNTHASE"/>
    <property type="match status" value="1"/>
</dbReference>
<dbReference type="Gene3D" id="3.30.300.30">
    <property type="match status" value="1"/>
</dbReference>
<dbReference type="GO" id="GO:0044550">
    <property type="term" value="P:secondary metabolite biosynthetic process"/>
    <property type="evidence" value="ECO:0007669"/>
    <property type="project" value="TreeGrafter"/>
</dbReference>
<dbReference type="InterPro" id="IPR000873">
    <property type="entry name" value="AMP-dep_synth/lig_dom"/>
</dbReference>
<organism evidence="3 4">
    <name type="scientific">Dactylosporangium aurantiacum</name>
    <dbReference type="NCBI Taxonomy" id="35754"/>
    <lineage>
        <taxon>Bacteria</taxon>
        <taxon>Bacillati</taxon>
        <taxon>Actinomycetota</taxon>
        <taxon>Actinomycetes</taxon>
        <taxon>Micromonosporales</taxon>
        <taxon>Micromonosporaceae</taxon>
        <taxon>Dactylosporangium</taxon>
    </lineage>
</organism>
<dbReference type="Pfam" id="PF00501">
    <property type="entry name" value="AMP-binding"/>
    <property type="match status" value="1"/>
</dbReference>
<dbReference type="PROSITE" id="PS00455">
    <property type="entry name" value="AMP_BINDING"/>
    <property type="match status" value="1"/>
</dbReference>
<keyword evidence="4" id="KW-1185">Reference proteome</keyword>
<reference evidence="3" key="1">
    <citation type="submission" date="2021-04" db="EMBL/GenBank/DDBJ databases">
        <title>Dactylosporangium aurantiacum NRRL B-8018 full assembly.</title>
        <authorList>
            <person name="Hartkoorn R.C."/>
            <person name="Beaudoing E."/>
            <person name="Hot D."/>
        </authorList>
    </citation>
    <scope>NUCLEOTIDE SEQUENCE</scope>
    <source>
        <strain evidence="3">NRRL B-8018</strain>
    </source>
</reference>
<feature type="domain" description="AMP-binding enzyme C-terminal" evidence="2">
    <location>
        <begin position="810"/>
        <end position="884"/>
    </location>
</feature>
<dbReference type="PANTHER" id="PTHR45527">
    <property type="entry name" value="NONRIBOSOMAL PEPTIDE SYNTHETASE"/>
    <property type="match status" value="1"/>
</dbReference>
<dbReference type="InterPro" id="IPR036736">
    <property type="entry name" value="ACP-like_sf"/>
</dbReference>
<dbReference type="InterPro" id="IPR045851">
    <property type="entry name" value="AMP-bd_C_sf"/>
</dbReference>
<dbReference type="InterPro" id="IPR020845">
    <property type="entry name" value="AMP-binding_CS"/>
</dbReference>
<dbReference type="KEGG" id="daur:Daura_30050"/>
<dbReference type="InterPro" id="IPR006162">
    <property type="entry name" value="Ppantetheine_attach_site"/>
</dbReference>
<dbReference type="AlphaFoldDB" id="A0A9Q9ME49"/>
<evidence type="ECO:0000259" key="1">
    <source>
        <dbReference type="Pfam" id="PF00501"/>
    </source>
</evidence>
<dbReference type="Gene3D" id="1.10.1200.10">
    <property type="entry name" value="ACP-like"/>
    <property type="match status" value="1"/>
</dbReference>
<dbReference type="GO" id="GO:0031177">
    <property type="term" value="F:phosphopantetheine binding"/>
    <property type="evidence" value="ECO:0007669"/>
    <property type="project" value="TreeGrafter"/>
</dbReference>
<dbReference type="PROSITE" id="PS00012">
    <property type="entry name" value="PHOSPHOPANTETHEINE"/>
    <property type="match status" value="1"/>
</dbReference>
<dbReference type="OrthoDB" id="4477213at2"/>
<dbReference type="GO" id="GO:0005737">
    <property type="term" value="C:cytoplasm"/>
    <property type="evidence" value="ECO:0007669"/>
    <property type="project" value="TreeGrafter"/>
</dbReference>
<proteinExistence type="predicted"/>
<name>A0A9Q9ME49_9ACTN</name>
<dbReference type="InterPro" id="IPR010071">
    <property type="entry name" value="AA_adenyl_dom"/>
</dbReference>
<dbReference type="SUPFAM" id="SSF52777">
    <property type="entry name" value="CoA-dependent acyltransferases"/>
    <property type="match status" value="1"/>
</dbReference>
<dbReference type="Gene3D" id="3.40.50.12780">
    <property type="entry name" value="N-terminal domain of ligase-like"/>
    <property type="match status" value="1"/>
</dbReference>
<dbReference type="InterPro" id="IPR042099">
    <property type="entry name" value="ANL_N_sf"/>
</dbReference>
<dbReference type="Proteomes" id="UP001058003">
    <property type="component" value="Chromosome"/>
</dbReference>
<dbReference type="EMBL" id="CP073767">
    <property type="protein sequence ID" value="UWZ51010.1"/>
    <property type="molecule type" value="Genomic_DNA"/>
</dbReference>
<protein>
    <submittedName>
        <fullName evidence="3">Non-ribosomal peptide synthetase</fullName>
    </submittedName>
</protein>